<dbReference type="GO" id="GO:0033314">
    <property type="term" value="P:mitotic DNA replication checkpoint signaling"/>
    <property type="evidence" value="ECO:0007669"/>
    <property type="project" value="TreeGrafter"/>
</dbReference>
<dbReference type="Gene3D" id="3.40.50.10190">
    <property type="entry name" value="BRCT domain"/>
    <property type="match status" value="4"/>
</dbReference>
<evidence type="ECO:0000313" key="5">
    <source>
        <dbReference type="Proteomes" id="UP000503462"/>
    </source>
</evidence>
<dbReference type="PANTHER" id="PTHR13561:SF20">
    <property type="entry name" value="DNA TOPOISOMERASE 2-BINDING PROTEIN 1"/>
    <property type="match status" value="1"/>
</dbReference>
<dbReference type="SUPFAM" id="SSF52113">
    <property type="entry name" value="BRCT domain"/>
    <property type="match status" value="4"/>
</dbReference>
<dbReference type="InterPro" id="IPR001357">
    <property type="entry name" value="BRCT_dom"/>
</dbReference>
<dbReference type="EMBL" id="CP051139">
    <property type="protein sequence ID" value="QIW95093.1"/>
    <property type="molecule type" value="Genomic_DNA"/>
</dbReference>
<proteinExistence type="predicted"/>
<name>A0A6H0XK42_9PEZI</name>
<evidence type="ECO:0000259" key="3">
    <source>
        <dbReference type="PROSITE" id="PS50172"/>
    </source>
</evidence>
<keyword evidence="1" id="KW-0677">Repeat</keyword>
<feature type="compositionally biased region" description="Basic and acidic residues" evidence="2">
    <location>
        <begin position="194"/>
        <end position="206"/>
    </location>
</feature>
<dbReference type="InterPro" id="IPR036420">
    <property type="entry name" value="BRCT_dom_sf"/>
</dbReference>
<feature type="region of interest" description="Disordered" evidence="2">
    <location>
        <begin position="468"/>
        <end position="567"/>
    </location>
</feature>
<evidence type="ECO:0000256" key="2">
    <source>
        <dbReference type="SAM" id="MobiDB-lite"/>
    </source>
</evidence>
<evidence type="ECO:0000256" key="1">
    <source>
        <dbReference type="ARBA" id="ARBA00022737"/>
    </source>
</evidence>
<dbReference type="PROSITE" id="PS50172">
    <property type="entry name" value="BRCT"/>
    <property type="match status" value="4"/>
</dbReference>
<feature type="domain" description="BRCT" evidence="3">
    <location>
        <begin position="80"/>
        <end position="169"/>
    </location>
</feature>
<accession>A0A6H0XK42</accession>
<evidence type="ECO:0000313" key="4">
    <source>
        <dbReference type="EMBL" id="QIW95093.1"/>
    </source>
</evidence>
<feature type="domain" description="BRCT" evidence="3">
    <location>
        <begin position="268"/>
        <end position="365"/>
    </location>
</feature>
<feature type="domain" description="BRCT" evidence="3">
    <location>
        <begin position="394"/>
        <end position="462"/>
    </location>
</feature>
<dbReference type="SMART" id="SM00292">
    <property type="entry name" value="BRCT"/>
    <property type="match status" value="4"/>
</dbReference>
<dbReference type="GO" id="GO:0007095">
    <property type="term" value="P:mitotic G2 DNA damage checkpoint signaling"/>
    <property type="evidence" value="ECO:0007669"/>
    <property type="project" value="TreeGrafter"/>
</dbReference>
<dbReference type="Proteomes" id="UP000503462">
    <property type="component" value="Chromosome 1"/>
</dbReference>
<feature type="compositionally biased region" description="Low complexity" evidence="2">
    <location>
        <begin position="504"/>
        <end position="517"/>
    </location>
</feature>
<dbReference type="InterPro" id="IPR059215">
    <property type="entry name" value="BRCT2_TopBP1-like"/>
</dbReference>
<dbReference type="OrthoDB" id="251770at2759"/>
<dbReference type="Pfam" id="PF12738">
    <property type="entry name" value="PTCB-BRCT"/>
    <property type="match status" value="3"/>
</dbReference>
<dbReference type="PANTHER" id="PTHR13561">
    <property type="entry name" value="DNA REPLICATION REGULATOR DPB11-RELATED"/>
    <property type="match status" value="1"/>
</dbReference>
<keyword evidence="5" id="KW-1185">Reference proteome</keyword>
<feature type="region of interest" description="Disordered" evidence="2">
    <location>
        <begin position="694"/>
        <end position="724"/>
    </location>
</feature>
<dbReference type="CDD" id="cd17731">
    <property type="entry name" value="BRCT_TopBP1_rpt2_like"/>
    <property type="match status" value="1"/>
</dbReference>
<feature type="region of interest" description="Disordered" evidence="2">
    <location>
        <begin position="191"/>
        <end position="215"/>
    </location>
</feature>
<organism evidence="4 5">
    <name type="scientific">Peltaster fructicola</name>
    <dbReference type="NCBI Taxonomy" id="286661"/>
    <lineage>
        <taxon>Eukaryota</taxon>
        <taxon>Fungi</taxon>
        <taxon>Dikarya</taxon>
        <taxon>Ascomycota</taxon>
        <taxon>Pezizomycotina</taxon>
        <taxon>Dothideomycetes</taxon>
        <taxon>Dothideomycetes incertae sedis</taxon>
        <taxon>Peltaster</taxon>
    </lineage>
</organism>
<feature type="compositionally biased region" description="Basic and acidic residues" evidence="2">
    <location>
        <begin position="523"/>
        <end position="533"/>
    </location>
</feature>
<feature type="domain" description="BRCT" evidence="3">
    <location>
        <begin position="1"/>
        <end position="58"/>
    </location>
</feature>
<gene>
    <name evidence="4" type="ORF">AMS68_000611</name>
</gene>
<feature type="compositionally biased region" description="Basic residues" evidence="2">
    <location>
        <begin position="715"/>
        <end position="724"/>
    </location>
</feature>
<dbReference type="AlphaFoldDB" id="A0A6H0XK42"/>
<sequence>MQDVRNKLADYAIEMGATHMLDLTADVTHLIIGDVRTPKYRYVARARPDVKVLRPEWVEAVRNQWLSGDDVDTAAFEQEYKCPTLSGLHICVTGFQSSEERTMLEETVTQLGATYSGDLTKQVTQLIVAKPEGAKYTHAKQWGIPCVSSKWLVDSIARTMALDETFYDPLLPEDDQGKGAFRLDEPRAVIGKRRRDESQQADDIGKRKLRRTASTRLEGHSQDLWQDISAMGNVKEAAAANQWQDNVEQVRRKSSTTPVSDRPAVQPGAPQLFTGWRMCLQGFDDTQRQKLHRVLQEKCGAEVVENASMLRHGEAVSHCILVPHRPPQSLYYLSRTAADTVIATEWWVERCFHARKIIDPAEDVLSKPLWSADLPNLAGTCISSTGFNSIDLRQVAEVVTTVGAVYQELLEPTTTVLISNSSIVKKEKAFYANKHNIPVVTPDWLWSTIRSKRKQQFEPFKVALSAQGSRESSRLSGQHHRSLSDGHIRPLQARAGTGTETKQPQLPRAPLTRAPAPKIGPFVHEDNEHRLSLDKGAAQPLSERSPNVSSPKKRSPFKDKPQAKTFDKPTLDILPRLDAQDRPRQCQENIRSPEELNADIASLSYKLLESRSGPIEGDNLRRKKRTLGRAASAISNRSISKSAEHSMEDRFDLWDEHVAQEEVTAAPSTQLGYEVPEAEAHRLQMAKRMGTSFADEHGGTKLASIGTVRDLQGRTRSRRQKAIS</sequence>
<protein>
    <recommendedName>
        <fullName evidence="3">BRCT domain-containing protein</fullName>
    </recommendedName>
</protein>
<dbReference type="GO" id="GO:0006270">
    <property type="term" value="P:DNA replication initiation"/>
    <property type="evidence" value="ECO:0007669"/>
    <property type="project" value="TreeGrafter"/>
</dbReference>
<reference evidence="4 5" key="1">
    <citation type="journal article" date="2016" name="Sci. Rep.">
        <title>Peltaster fructicola genome reveals evolution from an invasive phytopathogen to an ectophytic parasite.</title>
        <authorList>
            <person name="Xu C."/>
            <person name="Chen H."/>
            <person name="Gleason M.L."/>
            <person name="Xu J.R."/>
            <person name="Liu H."/>
            <person name="Zhang R."/>
            <person name="Sun G."/>
        </authorList>
    </citation>
    <scope>NUCLEOTIDE SEQUENCE [LARGE SCALE GENOMIC DNA]</scope>
    <source>
        <strain evidence="4 5">LNHT1506</strain>
    </source>
</reference>
<feature type="compositionally biased region" description="Basic and acidic residues" evidence="2">
    <location>
        <begin position="556"/>
        <end position="567"/>
    </location>
</feature>